<comment type="similarity">
    <text evidence="1">Belongs to the 'phage' integrase family.</text>
</comment>
<evidence type="ECO:0000256" key="2">
    <source>
        <dbReference type="ARBA" id="ARBA00022908"/>
    </source>
</evidence>
<dbReference type="PANTHER" id="PTHR30349:SF41">
    <property type="entry name" value="INTEGRASE_RECOMBINASE PROTEIN MJ0367-RELATED"/>
    <property type="match status" value="1"/>
</dbReference>
<dbReference type="PANTHER" id="PTHR30349">
    <property type="entry name" value="PHAGE INTEGRASE-RELATED"/>
    <property type="match status" value="1"/>
</dbReference>
<evidence type="ECO:0000256" key="3">
    <source>
        <dbReference type="ARBA" id="ARBA00023125"/>
    </source>
</evidence>
<name>A0ABX6N597_9BURK</name>
<proteinExistence type="inferred from homology"/>
<evidence type="ECO:0000256" key="5">
    <source>
        <dbReference type="PROSITE-ProRule" id="PRU01248"/>
    </source>
</evidence>
<keyword evidence="2" id="KW-0229">DNA integration</keyword>
<dbReference type="PROSITE" id="PS51900">
    <property type="entry name" value="CB"/>
    <property type="match status" value="1"/>
</dbReference>
<dbReference type="Gene3D" id="1.10.150.130">
    <property type="match status" value="1"/>
</dbReference>
<evidence type="ECO:0000259" key="7">
    <source>
        <dbReference type="PROSITE" id="PS51900"/>
    </source>
</evidence>
<sequence>MSFELIPSAFSKNPAFQISAFDGSTGVNRASGSRQIAANRDVDAISAWLMQFQTSKSTFDSYRKEAERLLLWSVLQLSKPLSSLVYEDLQAYRQFLLDPQPVDFWVSTPGRRFGRNDPRWRPFAGPLSASSQRQTLVILNSMFSWMVESGYLVGNPLALGKRRSSSSPKTVTRYLDPILWLEVKAFILELRSTDLPRYHRLRWLFSLFYLGGLRISEVSQGCMGDFYFRRAPDGNDLWWLRVVGKGNKERQIPISGEFLDELLLYRSYVQVSGLPSVGEQVPLFGSARNFRIRVGRSSIHGTVTDLFADVAAKLRMQGDMHAVRRASQLESASAHWLRHTAGSHMANSGVDLRVIRDNLGHASISTTSIYLHTDDDQRHADTSTAHRVAWSNS</sequence>
<keyword evidence="9" id="KW-1185">Reference proteome</keyword>
<organism evidence="8 9">
    <name type="scientific">Limnobacter profundi</name>
    <dbReference type="NCBI Taxonomy" id="2732163"/>
    <lineage>
        <taxon>Bacteria</taxon>
        <taxon>Pseudomonadati</taxon>
        <taxon>Pseudomonadota</taxon>
        <taxon>Betaproteobacteria</taxon>
        <taxon>Burkholderiales</taxon>
        <taxon>Burkholderiaceae</taxon>
        <taxon>Limnobacter</taxon>
    </lineage>
</organism>
<evidence type="ECO:0000259" key="6">
    <source>
        <dbReference type="PROSITE" id="PS51898"/>
    </source>
</evidence>
<evidence type="ECO:0000313" key="9">
    <source>
        <dbReference type="Proteomes" id="UP000501130"/>
    </source>
</evidence>
<dbReference type="PROSITE" id="PS51898">
    <property type="entry name" value="TYR_RECOMBINASE"/>
    <property type="match status" value="1"/>
</dbReference>
<accession>A0ABX6N597</accession>
<dbReference type="InterPro" id="IPR010998">
    <property type="entry name" value="Integrase_recombinase_N"/>
</dbReference>
<dbReference type="InterPro" id="IPR011010">
    <property type="entry name" value="DNA_brk_join_enz"/>
</dbReference>
<dbReference type="InterPro" id="IPR013762">
    <property type="entry name" value="Integrase-like_cat_sf"/>
</dbReference>
<dbReference type="SUPFAM" id="SSF56349">
    <property type="entry name" value="DNA breaking-rejoining enzymes"/>
    <property type="match status" value="1"/>
</dbReference>
<gene>
    <name evidence="8" type="ORF">HKT17_07460</name>
</gene>
<dbReference type="InterPro" id="IPR044068">
    <property type="entry name" value="CB"/>
</dbReference>
<dbReference type="Pfam" id="PF00589">
    <property type="entry name" value="Phage_integrase"/>
    <property type="match status" value="1"/>
</dbReference>
<dbReference type="Proteomes" id="UP000501130">
    <property type="component" value="Chromosome"/>
</dbReference>
<dbReference type="InterPro" id="IPR050090">
    <property type="entry name" value="Tyrosine_recombinase_XerCD"/>
</dbReference>
<dbReference type="Gene3D" id="1.10.443.10">
    <property type="entry name" value="Intergrase catalytic core"/>
    <property type="match status" value="1"/>
</dbReference>
<dbReference type="InterPro" id="IPR002104">
    <property type="entry name" value="Integrase_catalytic"/>
</dbReference>
<feature type="domain" description="Tyr recombinase" evidence="6">
    <location>
        <begin position="170"/>
        <end position="384"/>
    </location>
</feature>
<reference evidence="8 9" key="1">
    <citation type="submission" date="2020-05" db="EMBL/GenBank/DDBJ databases">
        <title>Compete genome of Limnobacter sp. SAORIC-580.</title>
        <authorList>
            <person name="Song J."/>
            <person name="Cho J.-C."/>
        </authorList>
    </citation>
    <scope>NUCLEOTIDE SEQUENCE [LARGE SCALE GENOMIC DNA]</scope>
    <source>
        <strain evidence="8 9">SAORIC-580</strain>
    </source>
</reference>
<evidence type="ECO:0000256" key="4">
    <source>
        <dbReference type="ARBA" id="ARBA00023172"/>
    </source>
</evidence>
<dbReference type="EMBL" id="CP053084">
    <property type="protein sequence ID" value="QJR29561.1"/>
    <property type="molecule type" value="Genomic_DNA"/>
</dbReference>
<evidence type="ECO:0000256" key="1">
    <source>
        <dbReference type="ARBA" id="ARBA00008857"/>
    </source>
</evidence>
<keyword evidence="3 5" id="KW-0238">DNA-binding</keyword>
<feature type="domain" description="Core-binding (CB)" evidence="7">
    <location>
        <begin position="43"/>
        <end position="147"/>
    </location>
</feature>
<keyword evidence="4" id="KW-0233">DNA recombination</keyword>
<protein>
    <submittedName>
        <fullName evidence="8">Tyrosine-type recombinase/integrase</fullName>
    </submittedName>
</protein>
<dbReference type="RefSeq" id="WP_171099002.1">
    <property type="nucleotide sequence ID" value="NZ_CP053084.1"/>
</dbReference>
<evidence type="ECO:0000313" key="8">
    <source>
        <dbReference type="EMBL" id="QJR29561.1"/>
    </source>
</evidence>